<dbReference type="InterPro" id="IPR036890">
    <property type="entry name" value="HATPase_C_sf"/>
</dbReference>
<dbReference type="GO" id="GO:0005524">
    <property type="term" value="F:ATP binding"/>
    <property type="evidence" value="ECO:0007669"/>
    <property type="project" value="UniProtKB-KW"/>
</dbReference>
<keyword evidence="7" id="KW-0067">ATP-binding</keyword>
<dbReference type="Pfam" id="PF00072">
    <property type="entry name" value="Response_reg"/>
    <property type="match status" value="1"/>
</dbReference>
<dbReference type="PROSITE" id="PS50112">
    <property type="entry name" value="PAS"/>
    <property type="match status" value="2"/>
</dbReference>
<dbReference type="EMBL" id="LAQJ01000147">
    <property type="protein sequence ID" value="KKO19850.1"/>
    <property type="molecule type" value="Genomic_DNA"/>
</dbReference>
<dbReference type="Pfam" id="PF00512">
    <property type="entry name" value="HisKA"/>
    <property type="match status" value="1"/>
</dbReference>
<protein>
    <recommendedName>
        <fullName evidence="2">histidine kinase</fullName>
        <ecNumber evidence="2">2.7.13.3</ecNumber>
    </recommendedName>
</protein>
<keyword evidence="14" id="KW-1185">Reference proteome</keyword>
<evidence type="ECO:0000256" key="4">
    <source>
        <dbReference type="ARBA" id="ARBA00022679"/>
    </source>
</evidence>
<dbReference type="GO" id="GO:0000155">
    <property type="term" value="F:phosphorelay sensor kinase activity"/>
    <property type="evidence" value="ECO:0007669"/>
    <property type="project" value="InterPro"/>
</dbReference>
<dbReference type="Gene3D" id="1.10.287.130">
    <property type="match status" value="1"/>
</dbReference>
<dbReference type="InterPro" id="IPR029016">
    <property type="entry name" value="GAF-like_dom_sf"/>
</dbReference>
<dbReference type="Gene3D" id="3.30.450.40">
    <property type="match status" value="1"/>
</dbReference>
<dbReference type="PANTHER" id="PTHR43065">
    <property type="entry name" value="SENSOR HISTIDINE KINASE"/>
    <property type="match status" value="1"/>
</dbReference>
<dbReference type="PANTHER" id="PTHR43065:SF42">
    <property type="entry name" value="TWO-COMPONENT SENSOR PPRA"/>
    <property type="match status" value="1"/>
</dbReference>
<evidence type="ECO:0000259" key="11">
    <source>
        <dbReference type="PROSITE" id="PS50110"/>
    </source>
</evidence>
<feature type="domain" description="PAS" evidence="12">
    <location>
        <begin position="177"/>
        <end position="247"/>
    </location>
</feature>
<evidence type="ECO:0000256" key="1">
    <source>
        <dbReference type="ARBA" id="ARBA00000085"/>
    </source>
</evidence>
<dbReference type="InterPro" id="IPR011006">
    <property type="entry name" value="CheY-like_superfamily"/>
</dbReference>
<dbReference type="InterPro" id="IPR004358">
    <property type="entry name" value="Sig_transdc_His_kin-like_C"/>
</dbReference>
<dbReference type="InterPro" id="IPR003018">
    <property type="entry name" value="GAF"/>
</dbReference>
<gene>
    <name evidence="13" type="ORF">BROFUL_01452</name>
</gene>
<proteinExistence type="predicted"/>
<dbReference type="PRINTS" id="PR00344">
    <property type="entry name" value="BCTRLSENSOR"/>
</dbReference>
<keyword evidence="5" id="KW-0547">Nucleotide-binding</keyword>
<evidence type="ECO:0000256" key="6">
    <source>
        <dbReference type="ARBA" id="ARBA00022777"/>
    </source>
</evidence>
<dbReference type="InterPro" id="IPR001789">
    <property type="entry name" value="Sig_transdc_resp-reg_receiver"/>
</dbReference>
<dbReference type="SMART" id="SM00387">
    <property type="entry name" value="HATPase_c"/>
    <property type="match status" value="1"/>
</dbReference>
<dbReference type="SUPFAM" id="SSF55785">
    <property type="entry name" value="PYP-like sensor domain (PAS domain)"/>
    <property type="match status" value="2"/>
</dbReference>
<keyword evidence="4" id="KW-0808">Transferase</keyword>
<dbReference type="CDD" id="cd00156">
    <property type="entry name" value="REC"/>
    <property type="match status" value="1"/>
</dbReference>
<dbReference type="Proteomes" id="UP000034954">
    <property type="component" value="Unassembled WGS sequence"/>
</dbReference>
<evidence type="ECO:0000259" key="10">
    <source>
        <dbReference type="PROSITE" id="PS50109"/>
    </source>
</evidence>
<dbReference type="Pfam" id="PF02518">
    <property type="entry name" value="HATPase_c"/>
    <property type="match status" value="1"/>
</dbReference>
<dbReference type="InterPro" id="IPR005467">
    <property type="entry name" value="His_kinase_dom"/>
</dbReference>
<dbReference type="PROSITE" id="PS50109">
    <property type="entry name" value="HIS_KIN"/>
    <property type="match status" value="1"/>
</dbReference>
<dbReference type="InterPro" id="IPR003661">
    <property type="entry name" value="HisK_dim/P_dom"/>
</dbReference>
<dbReference type="SUPFAM" id="SSF55874">
    <property type="entry name" value="ATPase domain of HSP90 chaperone/DNA topoisomerase II/histidine kinase"/>
    <property type="match status" value="1"/>
</dbReference>
<organism evidence="13 14">
    <name type="scientific">Candidatus Brocadia fulgida</name>
    <dbReference type="NCBI Taxonomy" id="380242"/>
    <lineage>
        <taxon>Bacteria</taxon>
        <taxon>Pseudomonadati</taxon>
        <taxon>Planctomycetota</taxon>
        <taxon>Candidatus Brocadiia</taxon>
        <taxon>Candidatus Brocadiales</taxon>
        <taxon>Candidatus Brocadiaceae</taxon>
        <taxon>Candidatus Brocadia</taxon>
    </lineage>
</organism>
<dbReference type="InterPro" id="IPR000014">
    <property type="entry name" value="PAS"/>
</dbReference>
<dbReference type="Gene3D" id="3.30.450.20">
    <property type="entry name" value="PAS domain"/>
    <property type="match status" value="2"/>
</dbReference>
<name>A0A0M2UW95_9BACT</name>
<dbReference type="GO" id="GO:0006355">
    <property type="term" value="P:regulation of DNA-templated transcription"/>
    <property type="evidence" value="ECO:0007669"/>
    <property type="project" value="InterPro"/>
</dbReference>
<evidence type="ECO:0000256" key="8">
    <source>
        <dbReference type="ARBA" id="ARBA00023012"/>
    </source>
</evidence>
<dbReference type="SUPFAM" id="SSF47384">
    <property type="entry name" value="Homodimeric domain of signal transducing histidine kinase"/>
    <property type="match status" value="1"/>
</dbReference>
<evidence type="ECO:0000313" key="13">
    <source>
        <dbReference type="EMBL" id="KKO19850.1"/>
    </source>
</evidence>
<dbReference type="Pfam" id="PF00989">
    <property type="entry name" value="PAS"/>
    <property type="match status" value="2"/>
</dbReference>
<comment type="catalytic activity">
    <reaction evidence="1">
        <text>ATP + protein L-histidine = ADP + protein N-phospho-L-histidine.</text>
        <dbReference type="EC" id="2.7.13.3"/>
    </reaction>
</comment>
<dbReference type="CDD" id="cd00130">
    <property type="entry name" value="PAS"/>
    <property type="match status" value="2"/>
</dbReference>
<evidence type="ECO:0000313" key="14">
    <source>
        <dbReference type="Proteomes" id="UP000034954"/>
    </source>
</evidence>
<feature type="domain" description="Response regulatory" evidence="11">
    <location>
        <begin position="698"/>
        <end position="815"/>
    </location>
</feature>
<keyword evidence="8" id="KW-0902">Two-component regulatory system</keyword>
<feature type="domain" description="PAS" evidence="12">
    <location>
        <begin position="328"/>
        <end position="399"/>
    </location>
</feature>
<keyword evidence="3 9" id="KW-0597">Phosphoprotein</keyword>
<dbReference type="EC" id="2.7.13.3" evidence="2"/>
<dbReference type="SMART" id="SM00448">
    <property type="entry name" value="REC"/>
    <property type="match status" value="1"/>
</dbReference>
<dbReference type="SMART" id="SM00091">
    <property type="entry name" value="PAS"/>
    <property type="match status" value="2"/>
</dbReference>
<dbReference type="AlphaFoldDB" id="A0A0M2UW95"/>
<accession>A0A0M2UW95</accession>
<dbReference type="PROSITE" id="PS50110">
    <property type="entry name" value="RESPONSE_REGULATORY"/>
    <property type="match status" value="1"/>
</dbReference>
<dbReference type="SUPFAM" id="SSF52172">
    <property type="entry name" value="CheY-like"/>
    <property type="match status" value="1"/>
</dbReference>
<dbReference type="SMART" id="SM00388">
    <property type="entry name" value="HisKA"/>
    <property type="match status" value="1"/>
</dbReference>
<evidence type="ECO:0000256" key="5">
    <source>
        <dbReference type="ARBA" id="ARBA00022741"/>
    </source>
</evidence>
<evidence type="ECO:0000259" key="12">
    <source>
        <dbReference type="PROSITE" id="PS50112"/>
    </source>
</evidence>
<dbReference type="InterPro" id="IPR036097">
    <property type="entry name" value="HisK_dim/P_sf"/>
</dbReference>
<evidence type="ECO:0000256" key="2">
    <source>
        <dbReference type="ARBA" id="ARBA00012438"/>
    </source>
</evidence>
<keyword evidence="6 13" id="KW-0418">Kinase</keyword>
<dbReference type="NCBIfam" id="TIGR00229">
    <property type="entry name" value="sensory_box"/>
    <property type="match status" value="2"/>
</dbReference>
<feature type="modified residue" description="4-aspartylphosphate" evidence="9">
    <location>
        <position position="747"/>
    </location>
</feature>
<dbReference type="Gene3D" id="3.40.50.2300">
    <property type="match status" value="1"/>
</dbReference>
<dbReference type="CDD" id="cd00082">
    <property type="entry name" value="HisKA"/>
    <property type="match status" value="1"/>
</dbReference>
<comment type="caution">
    <text evidence="13">The sequence shown here is derived from an EMBL/GenBank/DDBJ whole genome shotgun (WGS) entry which is preliminary data.</text>
</comment>
<sequence>MVKKSELERETILTINRLVLSRMSYEDFCNALCHELKKIISFDYFSLISRTETSGEYYTCVFNVEQNSHNFQRSTELKTFVEKYLYHEVAKSNTIIIRNGLDKNGREGDKHLLSGGGITSYMIYPLFMNNALIGCINVLSKSGASFTEAHSNLIGQVSAQITVTLMNVMLVDSLTASEEKYRDMVENAPEIIFKLNSQGRFLHVNKLGLEALGYSAKEMTAMYLFDLVADENGSVIKKQYDTSVNSRMDNNLVVTLLSKGGKRIDAEIMCSIQYDSILNDYMVRAFVRDVTERRTLEKRIYEYQGRLKGLLKEKTLKLSETEKEMYNQRKFLDALIQNTNVYVVTITSKGEIVFVNRAIEKRFGFTLPEIFGKPVVDIFIPQDKVEELFDDIQLLLSGKKGEQIEIPFSSRNQQVRDILWIVTYLRDEWNTILNINLFGYDITEQKILKEQLIQAEKMSSVGTMISGVAHELNNPLSIILNFSELMLLCDNLSKSATNRLRHIIDASQRCTRIVENLLTFATKRKNVRSGQYVCINDVVKDALELKINDLRVNNIEVEQSFFPALPNTMADRVQLMQVFINLINNAYDSMKAAQGRGVLTIRTFQKNDKIVAEFEDTGPGILEPEKLFTPFYTTKEVGKGTGLGLAVSYGIIKEHGGMIVGKNSQKGAIFTVTLPIKAQTDKEVKFPVRKDYDLKGLRLLLVEDEVGIAESCHELLTAKGCQVTTAFTIKDAMQAIQEDRFDIVVMDFKMPGEMSGIQFYDWMVSYLPVIRDKIILMTGDTLSPEYRTFMEKSHVPVITKPFRFNAFIEKIGITAKRVGLLEV</sequence>
<evidence type="ECO:0000256" key="3">
    <source>
        <dbReference type="ARBA" id="ARBA00022553"/>
    </source>
</evidence>
<dbReference type="Pfam" id="PF01590">
    <property type="entry name" value="GAF"/>
    <property type="match status" value="1"/>
</dbReference>
<dbReference type="InterPro" id="IPR003594">
    <property type="entry name" value="HATPase_dom"/>
</dbReference>
<dbReference type="Gene3D" id="3.30.565.10">
    <property type="entry name" value="Histidine kinase-like ATPase, C-terminal domain"/>
    <property type="match status" value="1"/>
</dbReference>
<dbReference type="InterPro" id="IPR013767">
    <property type="entry name" value="PAS_fold"/>
</dbReference>
<reference evidence="13 14" key="1">
    <citation type="journal article" date="2013" name="BMC Microbiol.">
        <title>Identification of the type II cytochrome c maturation pathway in anammox bacteria by comparative genomics.</title>
        <authorList>
            <person name="Ferousi C."/>
            <person name="Speth D.R."/>
            <person name="Reimann J."/>
            <person name="Op den Camp H.J."/>
            <person name="Allen J.W."/>
            <person name="Keltjens J.T."/>
            <person name="Jetten M.S."/>
        </authorList>
    </citation>
    <scope>NUCLEOTIDE SEQUENCE [LARGE SCALE GENOMIC DNA]</scope>
    <source>
        <strain evidence="13">RU1</strain>
    </source>
</reference>
<feature type="domain" description="Histidine kinase" evidence="10">
    <location>
        <begin position="467"/>
        <end position="678"/>
    </location>
</feature>
<evidence type="ECO:0000256" key="9">
    <source>
        <dbReference type="PROSITE-ProRule" id="PRU00169"/>
    </source>
</evidence>
<evidence type="ECO:0000256" key="7">
    <source>
        <dbReference type="ARBA" id="ARBA00022840"/>
    </source>
</evidence>
<dbReference type="InterPro" id="IPR035965">
    <property type="entry name" value="PAS-like_dom_sf"/>
</dbReference>
<dbReference type="SUPFAM" id="SSF55781">
    <property type="entry name" value="GAF domain-like"/>
    <property type="match status" value="1"/>
</dbReference>